<sequence length="144" mass="15271">MTKLFPAKRRALLAIAAGLTAMAAPQIAAAGPTAGGSYQLRATVPVACWVRPNETVMAESGRVGSVIEACNSPGGFTVSAQYRPLAESEKARITYGDRSLDLASSSGMLELRRSSMATIRTVDYRFDDVQLDAPLILALTIQPI</sequence>
<protein>
    <submittedName>
        <fullName evidence="2">Uncharacterized protein</fullName>
    </submittedName>
</protein>
<gene>
    <name evidence="2" type="ORF">D8I30_09355</name>
</gene>
<dbReference type="OrthoDB" id="7450752at2"/>
<dbReference type="AlphaFoldDB" id="A0A494RIX2"/>
<reference evidence="2 3" key="1">
    <citation type="submission" date="2018-10" db="EMBL/GenBank/DDBJ databases">
        <title>Complete genome sequence of Brevundimonas naejangsanensis BRV3.</title>
        <authorList>
            <person name="Berrios L."/>
            <person name="Ely B."/>
        </authorList>
    </citation>
    <scope>NUCLEOTIDE SEQUENCE [LARGE SCALE GENOMIC DNA]</scope>
    <source>
        <strain evidence="2 3">BRV3</strain>
    </source>
</reference>
<organism evidence="2 3">
    <name type="scientific">Brevundimonas naejangsanensis</name>
    <dbReference type="NCBI Taxonomy" id="588932"/>
    <lineage>
        <taxon>Bacteria</taxon>
        <taxon>Pseudomonadati</taxon>
        <taxon>Pseudomonadota</taxon>
        <taxon>Alphaproteobacteria</taxon>
        <taxon>Caulobacterales</taxon>
        <taxon>Caulobacteraceae</taxon>
        <taxon>Brevundimonas</taxon>
    </lineage>
</organism>
<evidence type="ECO:0000256" key="1">
    <source>
        <dbReference type="SAM" id="SignalP"/>
    </source>
</evidence>
<proteinExistence type="predicted"/>
<keyword evidence="1" id="KW-0732">Signal</keyword>
<evidence type="ECO:0000313" key="3">
    <source>
        <dbReference type="Proteomes" id="UP000276984"/>
    </source>
</evidence>
<evidence type="ECO:0000313" key="2">
    <source>
        <dbReference type="EMBL" id="AYG95359.1"/>
    </source>
</evidence>
<keyword evidence="3" id="KW-1185">Reference proteome</keyword>
<feature type="signal peptide" evidence="1">
    <location>
        <begin position="1"/>
        <end position="23"/>
    </location>
</feature>
<feature type="chain" id="PRO_5019808219" evidence="1">
    <location>
        <begin position="24"/>
        <end position="144"/>
    </location>
</feature>
<name>A0A494RIX2_9CAUL</name>
<accession>A0A494RIX2</accession>
<dbReference type="EMBL" id="CP032707">
    <property type="protein sequence ID" value="AYG95359.1"/>
    <property type="molecule type" value="Genomic_DNA"/>
</dbReference>
<dbReference type="Proteomes" id="UP000276984">
    <property type="component" value="Chromosome"/>
</dbReference>
<dbReference type="RefSeq" id="WP_121482506.1">
    <property type="nucleotide sequence ID" value="NZ_CP032707.1"/>
</dbReference>